<dbReference type="GO" id="GO:0004077">
    <property type="term" value="F:biotin--[biotin carboxyl-carrier protein] ligase activity"/>
    <property type="evidence" value="ECO:0007669"/>
    <property type="project" value="UniProtKB-EC"/>
</dbReference>
<dbReference type="SMART" id="SM00044">
    <property type="entry name" value="CYCc"/>
    <property type="match status" value="1"/>
</dbReference>
<dbReference type="GO" id="GO:0005737">
    <property type="term" value="C:cytoplasm"/>
    <property type="evidence" value="ECO:0007669"/>
    <property type="project" value="TreeGrafter"/>
</dbReference>
<evidence type="ECO:0000256" key="2">
    <source>
        <dbReference type="ARBA" id="ARBA00023267"/>
    </source>
</evidence>
<dbReference type="PROSITE" id="PS51733">
    <property type="entry name" value="BPL_LPL_CATALYTIC"/>
    <property type="match status" value="1"/>
</dbReference>
<evidence type="ECO:0000259" key="6">
    <source>
        <dbReference type="PROSITE" id="PS51733"/>
    </source>
</evidence>
<dbReference type="PANTHER" id="PTHR12835:SF5">
    <property type="entry name" value="BIOTIN--PROTEIN LIGASE"/>
    <property type="match status" value="1"/>
</dbReference>
<dbReference type="EC" id="6.3.4.15" evidence="3"/>
<keyword evidence="1 7" id="KW-0436">Ligase</keyword>
<name>A0A3M9MC98_9MICO</name>
<dbReference type="AlphaFoldDB" id="A0A3M9MC98"/>
<evidence type="ECO:0000313" key="8">
    <source>
        <dbReference type="Proteomes" id="UP000271678"/>
    </source>
</evidence>
<feature type="domain" description="BPL/LPL catalytic" evidence="6">
    <location>
        <begin position="95"/>
        <end position="281"/>
    </location>
</feature>
<gene>
    <name evidence="7" type="ORF">EFY87_06850</name>
</gene>
<feature type="compositionally biased region" description="Polar residues" evidence="4">
    <location>
        <begin position="1"/>
        <end position="10"/>
    </location>
</feature>
<dbReference type="InterPro" id="IPR004408">
    <property type="entry name" value="Biotin_CoA_COase_ligase"/>
</dbReference>
<sequence>MAMMPRSNTGVPDRLAGPAHPKKDEHVEPAAGSWHGSNVSSGHRWRPRTPGGAPPVCRHPVEGLLPFAGETTGRSSMGSGLTTNLDGVSHFLDRAEINERLADSPWQDVDVAPEVASTNDELMRDARPWRALVTDNQTQGRGRLDRSWVVPPGRSIALSATLPLPQDPARWGWVPLLVGVAVRRAVRNLTGASIGLKWPNDVLARPDARQPWAKLAGILCNATGGATPTVVAGIGINVHQELDELPIDAATSLRLIGHDVRCEDLVVGVLRELAIVQQDWDSTELDDLYRAACVTISQHVRVELSGDDAVIGEAMDIDAMGRLVVDTPGGPVPHAVGDVIHIRPGDHRPSAPDSNPQERAAFVDSLEQRLLGGPRTLRREDVAREAGVSTDETRRLWRALGFVNARDEDVVFTEADVRAMRAVDRSVRDGELDEETVLGLARAVGRSTDRLAMWSLQVITDMIVDSDSLGVDSRTARIAAERAVEVADDLSPLIDYVWRRSLAVAISRLIADSEPESHIGVTRTIGFADLVNFTQLVRQLTERELAALVQRFEALASDVIAAHGGAIIKTVGDEVLFSHTTVEGAVAIAFDLLDQAAADDLVPRMRVGLATGRVLARLGDVYGNTVNRAARLTGAAAPGTVLADTEVATALAGRSDVRAVAREAIHLAGIGQITSWVLSRRAAN</sequence>
<dbReference type="InterPro" id="IPR004143">
    <property type="entry name" value="BPL_LPL_catalytic"/>
</dbReference>
<comment type="caution">
    <text evidence="7">The sequence shown here is derived from an EMBL/GenBank/DDBJ whole genome shotgun (WGS) entry which is preliminary data.</text>
</comment>
<dbReference type="GO" id="GO:0035556">
    <property type="term" value="P:intracellular signal transduction"/>
    <property type="evidence" value="ECO:0007669"/>
    <property type="project" value="InterPro"/>
</dbReference>
<dbReference type="InterPro" id="IPR045864">
    <property type="entry name" value="aa-tRNA-synth_II/BPL/LPL"/>
</dbReference>
<evidence type="ECO:0000313" key="7">
    <source>
        <dbReference type="EMBL" id="RNI23154.1"/>
    </source>
</evidence>
<accession>A0A3M9MC98</accession>
<dbReference type="InterPro" id="IPR001054">
    <property type="entry name" value="A/G_cyclase"/>
</dbReference>
<dbReference type="Gene3D" id="3.30.70.1230">
    <property type="entry name" value="Nucleotide cyclase"/>
    <property type="match status" value="1"/>
</dbReference>
<dbReference type="InterPro" id="IPR003142">
    <property type="entry name" value="BPL_C"/>
</dbReference>
<evidence type="ECO:0000256" key="3">
    <source>
        <dbReference type="ARBA" id="ARBA00024227"/>
    </source>
</evidence>
<organism evidence="7 8">
    <name type="scientific">Flexivirga caeni</name>
    <dbReference type="NCBI Taxonomy" id="2294115"/>
    <lineage>
        <taxon>Bacteria</taxon>
        <taxon>Bacillati</taxon>
        <taxon>Actinomycetota</taxon>
        <taxon>Actinomycetes</taxon>
        <taxon>Micrococcales</taxon>
        <taxon>Dermacoccaceae</taxon>
        <taxon>Flexivirga</taxon>
    </lineage>
</organism>
<dbReference type="Pfam" id="PF03099">
    <property type="entry name" value="BPL_LplA_LipB"/>
    <property type="match status" value="1"/>
</dbReference>
<dbReference type="PROSITE" id="PS50125">
    <property type="entry name" value="GUANYLATE_CYCLASE_2"/>
    <property type="match status" value="1"/>
</dbReference>
<evidence type="ECO:0000259" key="5">
    <source>
        <dbReference type="PROSITE" id="PS50125"/>
    </source>
</evidence>
<dbReference type="EMBL" id="RJJQ01000005">
    <property type="protein sequence ID" value="RNI23154.1"/>
    <property type="molecule type" value="Genomic_DNA"/>
</dbReference>
<proteinExistence type="predicted"/>
<dbReference type="InterPro" id="IPR029787">
    <property type="entry name" value="Nucleotide_cyclase"/>
</dbReference>
<keyword evidence="8" id="KW-1185">Reference proteome</keyword>
<dbReference type="Gene3D" id="3.30.930.10">
    <property type="entry name" value="Bira Bifunctional Protein, Domain 2"/>
    <property type="match status" value="1"/>
</dbReference>
<dbReference type="Pfam" id="PF02237">
    <property type="entry name" value="BPL_C"/>
    <property type="match status" value="1"/>
</dbReference>
<feature type="region of interest" description="Disordered" evidence="4">
    <location>
        <begin position="1"/>
        <end position="57"/>
    </location>
</feature>
<dbReference type="Pfam" id="PF00211">
    <property type="entry name" value="Guanylate_cyc"/>
    <property type="match status" value="1"/>
</dbReference>
<feature type="domain" description="Guanylate cyclase" evidence="5">
    <location>
        <begin position="524"/>
        <end position="633"/>
    </location>
</feature>
<dbReference type="SUPFAM" id="SSF55073">
    <property type="entry name" value="Nucleotide cyclase"/>
    <property type="match status" value="1"/>
</dbReference>
<evidence type="ECO:0000256" key="4">
    <source>
        <dbReference type="SAM" id="MobiDB-lite"/>
    </source>
</evidence>
<keyword evidence="2" id="KW-0092">Biotin</keyword>
<dbReference type="CDD" id="cd07302">
    <property type="entry name" value="CHD"/>
    <property type="match status" value="1"/>
</dbReference>
<evidence type="ECO:0000256" key="1">
    <source>
        <dbReference type="ARBA" id="ARBA00022598"/>
    </source>
</evidence>
<protein>
    <recommendedName>
        <fullName evidence="3">biotin--[biotin carboxyl-carrier protein] ligase</fullName>
        <ecNumber evidence="3">6.3.4.15</ecNumber>
    </recommendedName>
</protein>
<dbReference type="CDD" id="cd16442">
    <property type="entry name" value="BPL"/>
    <property type="match status" value="1"/>
</dbReference>
<dbReference type="Gene3D" id="2.30.30.100">
    <property type="match status" value="1"/>
</dbReference>
<dbReference type="GO" id="GO:0004016">
    <property type="term" value="F:adenylate cyclase activity"/>
    <property type="evidence" value="ECO:0007669"/>
    <property type="project" value="UniProtKB-ARBA"/>
</dbReference>
<dbReference type="PANTHER" id="PTHR12835">
    <property type="entry name" value="BIOTIN PROTEIN LIGASE"/>
    <property type="match status" value="1"/>
</dbReference>
<dbReference type="NCBIfam" id="TIGR00121">
    <property type="entry name" value="birA_ligase"/>
    <property type="match status" value="1"/>
</dbReference>
<reference evidence="7 8" key="1">
    <citation type="submission" date="2018-11" db="EMBL/GenBank/DDBJ databases">
        <title>Draft genome of Simplicispira Flexivirga sp. BO-16.</title>
        <authorList>
            <person name="Im W.T."/>
        </authorList>
    </citation>
    <scope>NUCLEOTIDE SEQUENCE [LARGE SCALE GENOMIC DNA]</scope>
    <source>
        <strain evidence="7 8">BO-16</strain>
    </source>
</reference>
<dbReference type="GO" id="GO:0009190">
    <property type="term" value="P:cyclic nucleotide biosynthetic process"/>
    <property type="evidence" value="ECO:0007669"/>
    <property type="project" value="InterPro"/>
</dbReference>
<dbReference type="Proteomes" id="UP000271678">
    <property type="component" value="Unassembled WGS sequence"/>
</dbReference>
<dbReference type="SUPFAM" id="SSF55681">
    <property type="entry name" value="Class II aaRS and biotin synthetases"/>
    <property type="match status" value="1"/>
</dbReference>